<keyword evidence="5 6" id="KW-0472">Membrane</keyword>
<evidence type="ECO:0000256" key="3">
    <source>
        <dbReference type="ARBA" id="ARBA00022692"/>
    </source>
</evidence>
<evidence type="ECO:0000256" key="1">
    <source>
        <dbReference type="ARBA" id="ARBA00004651"/>
    </source>
</evidence>
<evidence type="ECO:0000256" key="2">
    <source>
        <dbReference type="ARBA" id="ARBA00022475"/>
    </source>
</evidence>
<dbReference type="Pfam" id="PF01810">
    <property type="entry name" value="LysE"/>
    <property type="match status" value="1"/>
</dbReference>
<evidence type="ECO:0000256" key="6">
    <source>
        <dbReference type="SAM" id="Phobius"/>
    </source>
</evidence>
<feature type="transmembrane region" description="Helical" evidence="6">
    <location>
        <begin position="144"/>
        <end position="168"/>
    </location>
</feature>
<gene>
    <name evidence="7" type="ORF">E4656_09210</name>
</gene>
<evidence type="ECO:0000313" key="8">
    <source>
        <dbReference type="Proteomes" id="UP000297475"/>
    </source>
</evidence>
<organism evidence="7 8">
    <name type="scientific">Natronospirillum operosum</name>
    <dbReference type="NCBI Taxonomy" id="2759953"/>
    <lineage>
        <taxon>Bacteria</taxon>
        <taxon>Pseudomonadati</taxon>
        <taxon>Pseudomonadota</taxon>
        <taxon>Gammaproteobacteria</taxon>
        <taxon>Oceanospirillales</taxon>
        <taxon>Natronospirillaceae</taxon>
        <taxon>Natronospirillum</taxon>
    </lineage>
</organism>
<dbReference type="InterPro" id="IPR001123">
    <property type="entry name" value="LeuE-type"/>
</dbReference>
<dbReference type="Proteomes" id="UP000297475">
    <property type="component" value="Unassembled WGS sequence"/>
</dbReference>
<evidence type="ECO:0000313" key="7">
    <source>
        <dbReference type="EMBL" id="TGG93229.1"/>
    </source>
</evidence>
<comment type="caution">
    <text evidence="7">The sequence shown here is derived from an EMBL/GenBank/DDBJ whole genome shotgun (WGS) entry which is preliminary data.</text>
</comment>
<feature type="transmembrane region" description="Helical" evidence="6">
    <location>
        <begin position="40"/>
        <end position="62"/>
    </location>
</feature>
<dbReference type="GO" id="GO:0033228">
    <property type="term" value="P:cysteine export across plasma membrane"/>
    <property type="evidence" value="ECO:0007669"/>
    <property type="project" value="TreeGrafter"/>
</dbReference>
<feature type="transmembrane region" description="Helical" evidence="6">
    <location>
        <begin position="184"/>
        <end position="201"/>
    </location>
</feature>
<comment type="subcellular location">
    <subcellularLocation>
        <location evidence="1">Cell membrane</location>
        <topology evidence="1">Multi-pass membrane protein</topology>
    </subcellularLocation>
</comment>
<proteinExistence type="predicted"/>
<reference evidence="7 8" key="1">
    <citation type="submission" date="2019-04" db="EMBL/GenBank/DDBJ databases">
        <title>Natronospirillum operosus gen. nov., sp. nov., a haloalkaliphilic satellite isolated from decaying biomass of laboratory culture of cyanobacterium Geitlerinema sp. and proposal of Natronospirillaceae fam. nov. and Saccharospirillaceae fam. nov.</title>
        <authorList>
            <person name="Kevbrin V."/>
            <person name="Boltyanskaya Y."/>
            <person name="Koziaeva V."/>
            <person name="Grouzdev D.S."/>
            <person name="Park M."/>
            <person name="Cho J."/>
        </authorList>
    </citation>
    <scope>NUCLEOTIDE SEQUENCE [LARGE SCALE GENOMIC DNA]</scope>
    <source>
        <strain evidence="7 8">G-116</strain>
    </source>
</reference>
<dbReference type="GO" id="GO:0005886">
    <property type="term" value="C:plasma membrane"/>
    <property type="evidence" value="ECO:0007669"/>
    <property type="project" value="UniProtKB-SubCell"/>
</dbReference>
<dbReference type="EMBL" id="SRMF01000003">
    <property type="protein sequence ID" value="TGG93229.1"/>
    <property type="molecule type" value="Genomic_DNA"/>
</dbReference>
<keyword evidence="4 6" id="KW-1133">Transmembrane helix</keyword>
<evidence type="ECO:0000256" key="5">
    <source>
        <dbReference type="ARBA" id="ARBA00023136"/>
    </source>
</evidence>
<dbReference type="GO" id="GO:0015171">
    <property type="term" value="F:amino acid transmembrane transporter activity"/>
    <property type="evidence" value="ECO:0007669"/>
    <property type="project" value="TreeGrafter"/>
</dbReference>
<accession>A0A4Z0W8F8</accession>
<keyword evidence="2" id="KW-1003">Cell membrane</keyword>
<name>A0A4Z0W8F8_9GAMM</name>
<dbReference type="PANTHER" id="PTHR30086:SF20">
    <property type="entry name" value="ARGININE EXPORTER PROTEIN ARGO-RELATED"/>
    <property type="match status" value="1"/>
</dbReference>
<dbReference type="AlphaFoldDB" id="A0A4Z0W8F8"/>
<evidence type="ECO:0000256" key="4">
    <source>
        <dbReference type="ARBA" id="ARBA00022989"/>
    </source>
</evidence>
<dbReference type="OrthoDB" id="7346064at2"/>
<dbReference type="PANTHER" id="PTHR30086">
    <property type="entry name" value="ARGININE EXPORTER PROTEIN ARGO"/>
    <property type="match status" value="1"/>
</dbReference>
<keyword evidence="8" id="KW-1185">Reference proteome</keyword>
<protein>
    <submittedName>
        <fullName evidence="7">LysE family translocator</fullName>
    </submittedName>
</protein>
<keyword evidence="3 6" id="KW-0812">Transmembrane</keyword>
<sequence>MTLSYLLSLFMFTVVATITPGPNNLMVTASGANFGFRRTIPHILGIAVGFSVLGLVIASGLGAVFERWPVMQRILQVVGATYLLFLAWKIWRAGRVQLSDVEVSEEARPLTFWQAAAFQWVNPKAWTMAITALSAFALAPPMHIWSAAAVILMYFVVAFPCTSFWTLLGREVVKWLHSDRARQWFNSTLAALTVASVGLIFI</sequence>
<dbReference type="RefSeq" id="WP_135482939.1">
    <property type="nucleotide sequence ID" value="NZ_SRMF01000003.1"/>
</dbReference>